<gene>
    <name evidence="1" type="ORF">GGQ80_000764</name>
</gene>
<keyword evidence="2" id="KW-1185">Reference proteome</keyword>
<proteinExistence type="predicted"/>
<evidence type="ECO:0000313" key="2">
    <source>
        <dbReference type="Proteomes" id="UP000529795"/>
    </source>
</evidence>
<organism evidence="1 2">
    <name type="scientific">Sphingomonas jinjuensis</name>
    <dbReference type="NCBI Taxonomy" id="535907"/>
    <lineage>
        <taxon>Bacteria</taxon>
        <taxon>Pseudomonadati</taxon>
        <taxon>Pseudomonadota</taxon>
        <taxon>Alphaproteobacteria</taxon>
        <taxon>Sphingomonadales</taxon>
        <taxon>Sphingomonadaceae</taxon>
        <taxon>Sphingomonas</taxon>
    </lineage>
</organism>
<sequence length="61" mass="6568">MDEPLALAIIHLRRFRATFNAGELVDEESGLTADDFDRIFEALRVPLDPAAIATPAGDDAG</sequence>
<dbReference type="AlphaFoldDB" id="A0A840F9A2"/>
<accession>A0A840F9A2</accession>
<protein>
    <submittedName>
        <fullName evidence="1">Uncharacterized protein</fullName>
    </submittedName>
</protein>
<evidence type="ECO:0000313" key="1">
    <source>
        <dbReference type="EMBL" id="MBB4152876.1"/>
    </source>
</evidence>
<dbReference type="Proteomes" id="UP000529795">
    <property type="component" value="Unassembled WGS sequence"/>
</dbReference>
<dbReference type="EMBL" id="JACIEV010000002">
    <property type="protein sequence ID" value="MBB4152876.1"/>
    <property type="molecule type" value="Genomic_DNA"/>
</dbReference>
<comment type="caution">
    <text evidence="1">The sequence shown here is derived from an EMBL/GenBank/DDBJ whole genome shotgun (WGS) entry which is preliminary data.</text>
</comment>
<reference evidence="1 2" key="1">
    <citation type="submission" date="2020-08" db="EMBL/GenBank/DDBJ databases">
        <title>Genomic Encyclopedia of Type Strains, Phase IV (KMG-IV): sequencing the most valuable type-strain genomes for metagenomic binning, comparative biology and taxonomic classification.</title>
        <authorList>
            <person name="Goeker M."/>
        </authorList>
    </citation>
    <scope>NUCLEOTIDE SEQUENCE [LARGE SCALE GENOMIC DNA]</scope>
    <source>
        <strain evidence="1 2">YC6723</strain>
    </source>
</reference>
<name>A0A840F9A2_9SPHN</name>
<dbReference type="RefSeq" id="WP_183982573.1">
    <property type="nucleotide sequence ID" value="NZ_JACIEV010000002.1"/>
</dbReference>